<dbReference type="Pfam" id="PF26363">
    <property type="entry name" value="Phospholipase-like"/>
    <property type="match status" value="1"/>
</dbReference>
<organism evidence="3 4">
    <name type="scientific">Dyella jiangningensis</name>
    <dbReference type="NCBI Taxonomy" id="1379159"/>
    <lineage>
        <taxon>Bacteria</taxon>
        <taxon>Pseudomonadati</taxon>
        <taxon>Pseudomonadota</taxon>
        <taxon>Gammaproteobacteria</taxon>
        <taxon>Lysobacterales</taxon>
        <taxon>Rhodanobacteraceae</taxon>
        <taxon>Dyella</taxon>
    </lineage>
</organism>
<evidence type="ECO:0000313" key="4">
    <source>
        <dbReference type="Proteomes" id="UP000248926"/>
    </source>
</evidence>
<accession>A0A328P5A5</accession>
<feature type="domain" description="X-Tfes XVIPCD" evidence="2">
    <location>
        <begin position="430"/>
        <end position="529"/>
    </location>
</feature>
<dbReference type="GO" id="GO:0006629">
    <property type="term" value="P:lipid metabolic process"/>
    <property type="evidence" value="ECO:0007669"/>
    <property type="project" value="InterPro"/>
</dbReference>
<gene>
    <name evidence="3" type="ORF">CA260_17200</name>
</gene>
<dbReference type="Pfam" id="PF20410">
    <property type="entry name" value="X-Tfes_XVIPCD"/>
    <property type="match status" value="1"/>
</dbReference>
<protein>
    <recommendedName>
        <fullName evidence="2">X-Tfes XVIPCD domain-containing protein</fullName>
    </recommendedName>
</protein>
<dbReference type="Proteomes" id="UP000248926">
    <property type="component" value="Unassembled WGS sequence"/>
</dbReference>
<sequence length="558" mass="60324">MTMGTEDYAVLAKDCYQAREIDKDITLNGVHYQAIDYSDDPLTGFQARAYQRMDTSEVIIAFRGTEFDRQPIRDGGVDAGMVLTGINAQTLDALAFTQRVMDQVNALEQRNGHSIPVTVTGHSLGGTLAEIAASRYGLKGETFNAYGAAGLLQGVPEGGHQVIDHVRATDLVSSASPHFGEVRIYAVQQDIDTLTRAGYRDDSTLLSPRNPFKAIESKAHAMDNFVPDSPLLGQSIINPQSQALYRDHKQMIDRYRHDVLDLRTGISAGWETPKAIGDAGIAGGKLVADKAVEGWHAAEHVVHEASEAIGSAAKAVKKEVVHDAHAVKQAVKSAAHATERVVEKAGETVKEGAIRGAHVVGNAAKAAATRAEHAFDNARKEITRDIDAAGKAFHSAGEAVSEKASKLFDTLSHPGSWLDSKPATQKSRLDNEAHPDHALFRQTRSAVHQLDTSHQRAPDQRSDNLAAALTVAARQNGMSQVNHVVLNDDATRAYAVQGDLKSPFKQIAQVDTAQAMATPIEKSSTTWEHQQTQWQTNQALARTPPTQPLQHKPLHPGP</sequence>
<evidence type="ECO:0000259" key="2">
    <source>
        <dbReference type="Pfam" id="PF20410"/>
    </source>
</evidence>
<dbReference type="RefSeq" id="WP_111984238.1">
    <property type="nucleotide sequence ID" value="NZ_NFZS01000004.1"/>
</dbReference>
<reference evidence="3 4" key="1">
    <citation type="journal article" date="2018" name="Genet. Mol. Biol.">
        <title>The genome sequence of Dyella jiangningensis FCAV SCS01 from a lignocellulose-decomposing microbial consortium metagenome reveals potential for biotechnological applications.</title>
        <authorList>
            <person name="Desiderato J.G."/>
            <person name="Alvarenga D.O."/>
            <person name="Constancio M.T.L."/>
            <person name="Alves L.M.C."/>
            <person name="Varani A.M."/>
        </authorList>
    </citation>
    <scope>NUCLEOTIDE SEQUENCE [LARGE SCALE GENOMIC DNA]</scope>
    <source>
        <strain evidence="3 4">FCAV SCS01</strain>
    </source>
</reference>
<dbReference type="InterPro" id="IPR029058">
    <property type="entry name" value="AB_hydrolase_fold"/>
</dbReference>
<feature type="compositionally biased region" description="Low complexity" evidence="1">
    <location>
        <begin position="525"/>
        <end position="538"/>
    </location>
</feature>
<dbReference type="EMBL" id="NFZS01000004">
    <property type="protein sequence ID" value="RAO75775.1"/>
    <property type="molecule type" value="Genomic_DNA"/>
</dbReference>
<keyword evidence="4" id="KW-1185">Reference proteome</keyword>
<dbReference type="Gene3D" id="3.40.50.1820">
    <property type="entry name" value="alpha/beta hydrolase"/>
    <property type="match status" value="1"/>
</dbReference>
<dbReference type="SUPFAM" id="SSF53474">
    <property type="entry name" value="alpha/beta-Hydrolases"/>
    <property type="match status" value="1"/>
</dbReference>
<evidence type="ECO:0000313" key="3">
    <source>
        <dbReference type="EMBL" id="RAO75775.1"/>
    </source>
</evidence>
<feature type="region of interest" description="Disordered" evidence="1">
    <location>
        <begin position="521"/>
        <end position="558"/>
    </location>
</feature>
<dbReference type="InterPro" id="IPR046519">
    <property type="entry name" value="X-Tfes_XVIPCD"/>
</dbReference>
<name>A0A328P5A5_9GAMM</name>
<dbReference type="AlphaFoldDB" id="A0A328P5A5"/>
<evidence type="ECO:0000256" key="1">
    <source>
        <dbReference type="SAM" id="MobiDB-lite"/>
    </source>
</evidence>
<proteinExistence type="predicted"/>
<comment type="caution">
    <text evidence="3">The sequence shown here is derived from an EMBL/GenBank/DDBJ whole genome shotgun (WGS) entry which is preliminary data.</text>
</comment>
<dbReference type="OrthoDB" id="7226437at2"/>